<protein>
    <submittedName>
        <fullName evidence="2">Minor tail protein</fullName>
    </submittedName>
</protein>
<accession>A0A5J6TAW8</accession>
<dbReference type="Proteomes" id="UP000326855">
    <property type="component" value="Segment"/>
</dbReference>
<feature type="region of interest" description="Disordered" evidence="1">
    <location>
        <begin position="169"/>
        <end position="224"/>
    </location>
</feature>
<gene>
    <name evidence="2" type="primary">32</name>
    <name evidence="2" type="ORF">PBI_TOAST_32</name>
</gene>
<dbReference type="EMBL" id="MN234161">
    <property type="protein sequence ID" value="QFG08093.1"/>
    <property type="molecule type" value="Genomic_DNA"/>
</dbReference>
<dbReference type="GeneID" id="62974335"/>
<organism evidence="2 3">
    <name type="scientific">Gordonia phage Toast</name>
    <dbReference type="NCBI Taxonomy" id="2599852"/>
    <lineage>
        <taxon>Viruses</taxon>
        <taxon>Duplodnaviria</taxon>
        <taxon>Heunggongvirae</taxon>
        <taxon>Uroviricota</taxon>
        <taxon>Caudoviricetes</taxon>
        <taxon>Fairfaxidumvirus</taxon>
        <taxon>Fairfaxidumvirus toast</taxon>
    </lineage>
</organism>
<reference evidence="2 3" key="1">
    <citation type="submission" date="2019-07" db="EMBL/GenBank/DDBJ databases">
        <authorList>
            <person name="Stoner T.H."/>
            <person name="Garlena R.A."/>
            <person name="Russell D.A."/>
            <person name="Pope W.H."/>
            <person name="Jacobs-Sera D."/>
            <person name="Hatfull G.F."/>
        </authorList>
    </citation>
    <scope>NUCLEOTIDE SEQUENCE [LARGE SCALE GENOMIC DNA]</scope>
</reference>
<evidence type="ECO:0000313" key="2">
    <source>
        <dbReference type="EMBL" id="QFG08093.1"/>
    </source>
</evidence>
<sequence>MTTLVGSDGQTVTIVAPQSGSIDVTPPTSAGLLIPVPGVPGPPGPQGEGFNLIPPYFADTYATLPALDEEAAGGAMLVLESGLLYFWSGVAWTDEGAGVPFRGETGLPGRGIADVDIIGNQLKLVMSDATTDTVTVPAIQQAIDSAAAASGSATAANTARLGAEAAASTAGTAASTATSERTAAQTARTGAEAARDTATTAATTASNSAGAAATSETNAETSADAADGSAVAAAGSATTAAGHATAASAARTGAETARTGAESARDTAQASATAAAGSAEDASGSAQAAAASAAEAADVVLSGVPNATDATKGGIVLAGDLAGTWDNPTVPGLAGKADLIDGKVPTAQIPARGLVVPHPVADTAARLALTDVQPGDIAIQSGNPGRGTYMLMDDDPSDPGSWVLQVAPTDAVSSVNGYQGIVVLGKGDVGLGNVDNTSDAAKPISTATQTALDGKLDRRSGVNVVYTNGADGLPAGQNFTSAATNFTLPIRNSAGTFYVGTPTDTGHPATKAYVDTGLGGKAATAHSHAASDITSGILDVARLPVGTGSTQVAAGNDSRIVNAVPNTRAVNAGTGLDGGGTLDASRTLSVKYGNTAGTAAQGDDVRLGDTRTPTDNTVSTAKIQNGAVTVAKLGSDVAPQIQGMIDTSVLAAQRITVNAQTGAYTLVLTDANKAVEVTTASAVNLTIPTDASVNFPVGTVIEVDQMGAGKVTIVGASGVTIQSAVTPPTTRTQYSAVVLRKRGANLWLVTGDM</sequence>
<proteinExistence type="predicted"/>
<evidence type="ECO:0000256" key="1">
    <source>
        <dbReference type="SAM" id="MobiDB-lite"/>
    </source>
</evidence>
<evidence type="ECO:0000313" key="3">
    <source>
        <dbReference type="Proteomes" id="UP000326855"/>
    </source>
</evidence>
<name>A0A5J6TAW8_9CAUD</name>
<dbReference type="KEGG" id="vg:62974335"/>
<feature type="region of interest" description="Disordered" evidence="1">
    <location>
        <begin position="247"/>
        <end position="280"/>
    </location>
</feature>
<dbReference type="RefSeq" id="YP_010001169.1">
    <property type="nucleotide sequence ID" value="NC_053173.1"/>
</dbReference>
<keyword evidence="3" id="KW-1185">Reference proteome</keyword>